<proteinExistence type="predicted"/>
<protein>
    <submittedName>
        <fullName evidence="1">Uncharacterized protein</fullName>
    </submittedName>
</protein>
<reference evidence="1 2" key="1">
    <citation type="submission" date="2016-12" db="EMBL/GenBank/DDBJ databases">
        <authorList>
            <person name="Song W.-J."/>
            <person name="Kurnit D.M."/>
        </authorList>
    </citation>
    <scope>NUCLEOTIDE SEQUENCE [LARGE SCALE GENOMIC DNA]</scope>
    <source>
        <strain evidence="1 2">STM7296</strain>
    </source>
</reference>
<dbReference type="AlphaFoldDB" id="A0A1N7SL07"/>
<gene>
    <name evidence="1" type="ORF">BN2475_930002</name>
</gene>
<evidence type="ECO:0000313" key="2">
    <source>
        <dbReference type="Proteomes" id="UP000187012"/>
    </source>
</evidence>
<organism evidence="1 2">
    <name type="scientific">Paraburkholderia ribeironis</name>
    <dbReference type="NCBI Taxonomy" id="1247936"/>
    <lineage>
        <taxon>Bacteria</taxon>
        <taxon>Pseudomonadati</taxon>
        <taxon>Pseudomonadota</taxon>
        <taxon>Betaproteobacteria</taxon>
        <taxon>Burkholderiales</taxon>
        <taxon>Burkholderiaceae</taxon>
        <taxon>Paraburkholderia</taxon>
    </lineage>
</organism>
<dbReference type="Proteomes" id="UP000187012">
    <property type="component" value="Unassembled WGS sequence"/>
</dbReference>
<name>A0A1N7SL07_9BURK</name>
<evidence type="ECO:0000313" key="1">
    <source>
        <dbReference type="EMBL" id="SIT48076.1"/>
    </source>
</evidence>
<keyword evidence="2" id="KW-1185">Reference proteome</keyword>
<sequence>MRSCLIDKLSYLYELSQPAYLFAPEPPRRRCQDSLLIDRLDELRPLEARAHQRADDLRTLALWLERDVLSLAGPDLPTRQELFDFIVEQLRQREPEDPSRIGTMRVALQNQRNDLLAFAGVLDQKLDAIASDTAVAGHLVRATCLLHRKPTSVAFWQAWNRLHAAIDRRFHEVWTAVSQALHDTPRSSSLVENLNSRLRNCLTLRHHLDGGRAWLELLKFFVNHRRFTRSRCSGRVGKSPREAMTGEAHSHSLTLLGLGPLQPRQI</sequence>
<dbReference type="EMBL" id="CYGX02000093">
    <property type="protein sequence ID" value="SIT48076.1"/>
    <property type="molecule type" value="Genomic_DNA"/>
</dbReference>
<accession>A0A1N7SL07</accession>